<evidence type="ECO:0000256" key="3">
    <source>
        <dbReference type="ARBA" id="ARBA00022692"/>
    </source>
</evidence>
<name>A0A921HY65_9BACT</name>
<comment type="subcellular location">
    <subcellularLocation>
        <location evidence="1">Membrane</location>
        <topology evidence="1">Multi-pass membrane protein</topology>
    </subcellularLocation>
</comment>
<keyword evidence="3 6" id="KW-0812">Transmembrane</keyword>
<comment type="caution">
    <text evidence="7">The sequence shown here is derived from an EMBL/GenBank/DDBJ whole genome shotgun (WGS) entry which is preliminary data.</text>
</comment>
<keyword evidence="4 6" id="KW-1133">Transmembrane helix</keyword>
<dbReference type="PANTHER" id="PTHR42893">
    <property type="entry name" value="PROTEIN DETOXIFICATION 44, CHLOROPLASTIC-RELATED"/>
    <property type="match status" value="1"/>
</dbReference>
<reference evidence="7" key="1">
    <citation type="journal article" date="2021" name="PeerJ">
        <title>Extensive microbial diversity within the chicken gut microbiome revealed by metagenomics and culture.</title>
        <authorList>
            <person name="Gilroy R."/>
            <person name="Ravi A."/>
            <person name="Getino M."/>
            <person name="Pursley I."/>
            <person name="Horton D.L."/>
            <person name="Alikhan N.F."/>
            <person name="Baker D."/>
            <person name="Gharbi K."/>
            <person name="Hall N."/>
            <person name="Watson M."/>
            <person name="Adriaenssens E.M."/>
            <person name="Foster-Nyarko E."/>
            <person name="Jarju S."/>
            <person name="Secka A."/>
            <person name="Antonio M."/>
            <person name="Oren A."/>
            <person name="Chaudhuri R.R."/>
            <person name="La Ragione R."/>
            <person name="Hildebrand F."/>
            <person name="Pallen M.J."/>
        </authorList>
    </citation>
    <scope>NUCLEOTIDE SEQUENCE</scope>
    <source>
        <strain evidence="7">CHK55-1828</strain>
    </source>
</reference>
<feature type="transmembrane region" description="Helical" evidence="6">
    <location>
        <begin position="349"/>
        <end position="367"/>
    </location>
</feature>
<dbReference type="GO" id="GO:0005886">
    <property type="term" value="C:plasma membrane"/>
    <property type="evidence" value="ECO:0007669"/>
    <property type="project" value="TreeGrafter"/>
</dbReference>
<dbReference type="Pfam" id="PF01554">
    <property type="entry name" value="MatE"/>
    <property type="match status" value="2"/>
</dbReference>
<feature type="transmembrane region" description="Helical" evidence="6">
    <location>
        <begin position="157"/>
        <end position="181"/>
    </location>
</feature>
<evidence type="ECO:0000313" key="8">
    <source>
        <dbReference type="Proteomes" id="UP000717835"/>
    </source>
</evidence>
<comment type="similarity">
    <text evidence="2">Belongs to the multi antimicrobial extrusion (MATE) (TC 2.A.66.1) family.</text>
</comment>
<feature type="transmembrane region" description="Helical" evidence="6">
    <location>
        <begin position="262"/>
        <end position="280"/>
    </location>
</feature>
<evidence type="ECO:0000256" key="6">
    <source>
        <dbReference type="SAM" id="Phobius"/>
    </source>
</evidence>
<feature type="transmembrane region" description="Helical" evidence="6">
    <location>
        <begin position="379"/>
        <end position="399"/>
    </location>
</feature>
<feature type="transmembrane region" description="Helical" evidence="6">
    <location>
        <begin position="39"/>
        <end position="64"/>
    </location>
</feature>
<proteinExistence type="inferred from homology"/>
<protein>
    <submittedName>
        <fullName evidence="7">MATE family efflux transporter</fullName>
    </submittedName>
</protein>
<feature type="transmembrane region" description="Helical" evidence="6">
    <location>
        <begin position="127"/>
        <end position="150"/>
    </location>
</feature>
<gene>
    <name evidence="7" type="ORF">K8W02_06180</name>
</gene>
<feature type="transmembrane region" description="Helical" evidence="6">
    <location>
        <begin position="12"/>
        <end position="33"/>
    </location>
</feature>
<feature type="transmembrane region" description="Helical" evidence="6">
    <location>
        <begin position="187"/>
        <end position="207"/>
    </location>
</feature>
<feature type="transmembrane region" description="Helical" evidence="6">
    <location>
        <begin position="311"/>
        <end position="329"/>
    </location>
</feature>
<accession>A0A921HY65</accession>
<keyword evidence="5 6" id="KW-0472">Membrane</keyword>
<dbReference type="InterPro" id="IPR002528">
    <property type="entry name" value="MATE_fam"/>
</dbReference>
<dbReference type="GO" id="GO:0015297">
    <property type="term" value="F:antiporter activity"/>
    <property type="evidence" value="ECO:0007669"/>
    <property type="project" value="InterPro"/>
</dbReference>
<dbReference type="RefSeq" id="WP_276827422.1">
    <property type="nucleotide sequence ID" value="NZ_DYVX01000050.1"/>
</dbReference>
<evidence type="ECO:0000256" key="4">
    <source>
        <dbReference type="ARBA" id="ARBA00022989"/>
    </source>
</evidence>
<dbReference type="AlphaFoldDB" id="A0A921HY65"/>
<organism evidence="7 8">
    <name type="scientific">Mediterranea massiliensis</name>
    <dbReference type="NCBI Taxonomy" id="1841865"/>
    <lineage>
        <taxon>Bacteria</taxon>
        <taxon>Pseudomonadati</taxon>
        <taxon>Bacteroidota</taxon>
        <taxon>Bacteroidia</taxon>
        <taxon>Bacteroidales</taxon>
        <taxon>Bacteroidaceae</taxon>
        <taxon>Mediterranea</taxon>
    </lineage>
</organism>
<evidence type="ECO:0000313" key="7">
    <source>
        <dbReference type="EMBL" id="HJF91956.1"/>
    </source>
</evidence>
<dbReference type="EMBL" id="DYVX01000050">
    <property type="protein sequence ID" value="HJF91956.1"/>
    <property type="molecule type" value="Genomic_DNA"/>
</dbReference>
<feature type="transmembrane region" description="Helical" evidence="6">
    <location>
        <begin position="85"/>
        <end position="107"/>
    </location>
</feature>
<dbReference type="PANTHER" id="PTHR42893:SF46">
    <property type="entry name" value="PROTEIN DETOXIFICATION 44, CHLOROPLASTIC"/>
    <property type="match status" value="1"/>
</dbReference>
<evidence type="ECO:0000256" key="1">
    <source>
        <dbReference type="ARBA" id="ARBA00004141"/>
    </source>
</evidence>
<evidence type="ECO:0000256" key="2">
    <source>
        <dbReference type="ARBA" id="ARBA00010199"/>
    </source>
</evidence>
<feature type="transmembrane region" description="Helical" evidence="6">
    <location>
        <begin position="238"/>
        <end position="256"/>
    </location>
</feature>
<evidence type="ECO:0000256" key="5">
    <source>
        <dbReference type="ARBA" id="ARBA00023136"/>
    </source>
</evidence>
<dbReference type="InterPro" id="IPR044644">
    <property type="entry name" value="DinF-like"/>
</dbReference>
<reference evidence="7" key="2">
    <citation type="submission" date="2021-09" db="EMBL/GenBank/DDBJ databases">
        <authorList>
            <person name="Gilroy R."/>
        </authorList>
    </citation>
    <scope>NUCLEOTIDE SEQUENCE</scope>
    <source>
        <strain evidence="7">CHK55-1828</strain>
    </source>
</reference>
<sequence length="437" mass="47762">MKKTDREILGIALPAIVSNITVPLLGLVDVAIVGHLGDAAYIGAIAVGGMLFNIIYWIFGFLRMGTSGMTAQLYGKQSLTEIVQMLVRAVVIGGSIALILIALQVPIREAAFLIIRPTEAVGRLATTYFHICIWGAPAMLGLYGLTGWYIGMQNSRIPMLIAITQNVVNIAASLCLVYLCGMKVEGVALGTLIAQYAGLLMGIVLWMRHYGYLRGHFRRDGLFRRSVMKRFFEVNRDIFLRTLCLVAVTLFFTSAGAGQGEIILAVNTLLMQLFTLYSYIMDGFAYAGEALSGKYIGAGDRTSFSTTVRRLFGWGVVMALLFTATYALGGQDFLNLLTDNPSVTEAATHFFGWALLIPTAGLAAFIWDGIYIGATYTRGMLQAMGVAAVLFFMLYYGLYPLWGNHALWLAFLVYLSARGLVQTSLKNHLYGKAFSKG</sequence>
<dbReference type="Proteomes" id="UP000717835">
    <property type="component" value="Unassembled WGS sequence"/>
</dbReference>
<dbReference type="CDD" id="cd13136">
    <property type="entry name" value="MATE_DinF_like"/>
    <property type="match status" value="1"/>
</dbReference>
<dbReference type="NCBIfam" id="TIGR00797">
    <property type="entry name" value="matE"/>
    <property type="match status" value="1"/>
</dbReference>
<dbReference type="GO" id="GO:0042910">
    <property type="term" value="F:xenobiotic transmembrane transporter activity"/>
    <property type="evidence" value="ECO:0007669"/>
    <property type="project" value="InterPro"/>
</dbReference>